<organism evidence="2 3">
    <name type="scientific">Penicillium desertorum</name>
    <dbReference type="NCBI Taxonomy" id="1303715"/>
    <lineage>
        <taxon>Eukaryota</taxon>
        <taxon>Fungi</taxon>
        <taxon>Dikarya</taxon>
        <taxon>Ascomycota</taxon>
        <taxon>Pezizomycotina</taxon>
        <taxon>Eurotiomycetes</taxon>
        <taxon>Eurotiomycetidae</taxon>
        <taxon>Eurotiales</taxon>
        <taxon>Aspergillaceae</taxon>
        <taxon>Penicillium</taxon>
    </lineage>
</organism>
<feature type="transmembrane region" description="Helical" evidence="1">
    <location>
        <begin position="34"/>
        <end position="56"/>
    </location>
</feature>
<reference evidence="2" key="1">
    <citation type="submission" date="2022-12" db="EMBL/GenBank/DDBJ databases">
        <authorList>
            <person name="Petersen C."/>
        </authorList>
    </citation>
    <scope>NUCLEOTIDE SEQUENCE</scope>
    <source>
        <strain evidence="2">IBT 17660</strain>
    </source>
</reference>
<evidence type="ECO:0000313" key="3">
    <source>
        <dbReference type="Proteomes" id="UP001147760"/>
    </source>
</evidence>
<dbReference type="Proteomes" id="UP001147760">
    <property type="component" value="Unassembled WGS sequence"/>
</dbReference>
<protein>
    <submittedName>
        <fullName evidence="2">Uncharacterized protein</fullName>
    </submittedName>
</protein>
<keyword evidence="3" id="KW-1185">Reference proteome</keyword>
<name>A0A9W9WJI9_9EURO</name>
<reference evidence="2" key="2">
    <citation type="journal article" date="2023" name="IMA Fungus">
        <title>Comparative genomic study of the Penicillium genus elucidates a diverse pangenome and 15 lateral gene transfer events.</title>
        <authorList>
            <person name="Petersen C."/>
            <person name="Sorensen T."/>
            <person name="Nielsen M.R."/>
            <person name="Sondergaard T.E."/>
            <person name="Sorensen J.L."/>
            <person name="Fitzpatrick D.A."/>
            <person name="Frisvad J.C."/>
            <person name="Nielsen K.L."/>
        </authorList>
    </citation>
    <scope>NUCLEOTIDE SEQUENCE</scope>
    <source>
        <strain evidence="2">IBT 17660</strain>
    </source>
</reference>
<dbReference type="EMBL" id="JAPWDO010000006">
    <property type="protein sequence ID" value="KAJ5466238.1"/>
    <property type="molecule type" value="Genomic_DNA"/>
</dbReference>
<evidence type="ECO:0000313" key="2">
    <source>
        <dbReference type="EMBL" id="KAJ5466238.1"/>
    </source>
</evidence>
<keyword evidence="1" id="KW-1133">Transmembrane helix</keyword>
<evidence type="ECO:0000256" key="1">
    <source>
        <dbReference type="SAM" id="Phobius"/>
    </source>
</evidence>
<sequence>MRDNIRDHAFIYRASLLYRKYRTLSYKTLLGRLLSLYPIVRDILISELYLIATIIYSRSISLLNIRNETIIYNKLLKEYKRRK</sequence>
<keyword evidence="1" id="KW-0472">Membrane</keyword>
<dbReference type="AlphaFoldDB" id="A0A9W9WJI9"/>
<comment type="caution">
    <text evidence="2">The sequence shown here is derived from an EMBL/GenBank/DDBJ whole genome shotgun (WGS) entry which is preliminary data.</text>
</comment>
<proteinExistence type="predicted"/>
<keyword evidence="1" id="KW-0812">Transmembrane</keyword>
<gene>
    <name evidence="2" type="ORF">N7530_010025</name>
</gene>
<accession>A0A9W9WJI9</accession>